<evidence type="ECO:0000313" key="7">
    <source>
        <dbReference type="Proteomes" id="UP000449547"/>
    </source>
</evidence>
<feature type="domain" description="Thioredoxin" evidence="5">
    <location>
        <begin position="1"/>
        <end position="103"/>
    </location>
</feature>
<feature type="site" description="Contributes to redox potential value" evidence="3">
    <location>
        <position position="31"/>
    </location>
</feature>
<comment type="caution">
    <text evidence="6">The sequence shown here is derived from an EMBL/GenBank/DDBJ whole genome shotgun (WGS) entry which is preliminary data.</text>
</comment>
<dbReference type="CDD" id="cd02947">
    <property type="entry name" value="TRX_family"/>
    <property type="match status" value="1"/>
</dbReference>
<sequence length="103" mass="11635">MVQVISSTQEFEEALKFDGLIVVDFFAEWCGPCKAIAPVLDQLSNRYNSVKFIKVDVDQLTDLARKYEVNAMPTFKFIKNGKVVDEVVGADPNKIVRVIDTHK</sequence>
<dbReference type="Gene3D" id="3.40.30.10">
    <property type="entry name" value="Glutaredoxin"/>
    <property type="match status" value="1"/>
</dbReference>
<dbReference type="PROSITE" id="PS51352">
    <property type="entry name" value="THIOREDOXIN_2"/>
    <property type="match status" value="1"/>
</dbReference>
<feature type="active site" description="Nucleophile" evidence="3">
    <location>
        <position position="30"/>
    </location>
</feature>
<dbReference type="PRINTS" id="PR00421">
    <property type="entry name" value="THIOREDOXIN"/>
</dbReference>
<keyword evidence="7" id="KW-1185">Reference proteome</keyword>
<dbReference type="GeneID" id="54783518"/>
<feature type="active site" description="Nucleophile" evidence="3">
    <location>
        <position position="33"/>
    </location>
</feature>
<dbReference type="OMA" id="DFHALWC"/>
<protein>
    <recommendedName>
        <fullName evidence="2">Thioredoxin</fullName>
    </recommendedName>
</protein>
<dbReference type="VEuPathDB" id="FungiDB:DIURU_004867"/>
<dbReference type="GO" id="GO:0015035">
    <property type="term" value="F:protein-disulfide reductase activity"/>
    <property type="evidence" value="ECO:0007669"/>
    <property type="project" value="InterPro"/>
</dbReference>
<dbReference type="SUPFAM" id="SSF52833">
    <property type="entry name" value="Thioredoxin-like"/>
    <property type="match status" value="1"/>
</dbReference>
<dbReference type="EMBL" id="SWFT01000149">
    <property type="protein sequence ID" value="KAA8898014.1"/>
    <property type="molecule type" value="Genomic_DNA"/>
</dbReference>
<dbReference type="Proteomes" id="UP000449547">
    <property type="component" value="Unassembled WGS sequence"/>
</dbReference>
<dbReference type="OrthoDB" id="10263751at2759"/>
<evidence type="ECO:0000256" key="3">
    <source>
        <dbReference type="PIRSR" id="PIRSR000077-1"/>
    </source>
</evidence>
<dbReference type="InterPro" id="IPR013766">
    <property type="entry name" value="Thioredoxin_domain"/>
</dbReference>
<dbReference type="AlphaFoldDB" id="A0A642UFG8"/>
<feature type="site" description="Contributes to redox potential value" evidence="3">
    <location>
        <position position="32"/>
    </location>
</feature>
<dbReference type="Pfam" id="PF00085">
    <property type="entry name" value="Thioredoxin"/>
    <property type="match status" value="1"/>
</dbReference>
<gene>
    <name evidence="6" type="ORF">DIURU_004867</name>
</gene>
<feature type="disulfide bond" description="Redox-active" evidence="4">
    <location>
        <begin position="30"/>
        <end position="33"/>
    </location>
</feature>
<dbReference type="RefSeq" id="XP_034010271.1">
    <property type="nucleotide sequence ID" value="XM_034157787.1"/>
</dbReference>
<evidence type="ECO:0000256" key="2">
    <source>
        <dbReference type="PIRNR" id="PIRNR000077"/>
    </source>
</evidence>
<evidence type="ECO:0000313" key="6">
    <source>
        <dbReference type="EMBL" id="KAA8898014.1"/>
    </source>
</evidence>
<dbReference type="PIRSF" id="PIRSF000077">
    <property type="entry name" value="Thioredoxin"/>
    <property type="match status" value="1"/>
</dbReference>
<dbReference type="FunFam" id="3.40.30.10:FF:000245">
    <property type="entry name" value="Thioredoxin"/>
    <property type="match status" value="1"/>
</dbReference>
<dbReference type="NCBIfam" id="TIGR01068">
    <property type="entry name" value="thioredoxin"/>
    <property type="match status" value="1"/>
</dbReference>
<dbReference type="PROSITE" id="PS00194">
    <property type="entry name" value="THIOREDOXIN_1"/>
    <property type="match status" value="1"/>
</dbReference>
<accession>A0A642UFG8</accession>
<dbReference type="PANTHER" id="PTHR46115">
    <property type="entry name" value="THIOREDOXIN-LIKE PROTEIN 1"/>
    <property type="match status" value="1"/>
</dbReference>
<dbReference type="InterPro" id="IPR017937">
    <property type="entry name" value="Thioredoxin_CS"/>
</dbReference>
<organism evidence="6 7">
    <name type="scientific">Diutina rugosa</name>
    <name type="common">Yeast</name>
    <name type="synonym">Candida rugosa</name>
    <dbReference type="NCBI Taxonomy" id="5481"/>
    <lineage>
        <taxon>Eukaryota</taxon>
        <taxon>Fungi</taxon>
        <taxon>Dikarya</taxon>
        <taxon>Ascomycota</taxon>
        <taxon>Saccharomycotina</taxon>
        <taxon>Pichiomycetes</taxon>
        <taxon>Debaryomycetaceae</taxon>
        <taxon>Diutina</taxon>
    </lineage>
</organism>
<comment type="similarity">
    <text evidence="2">Belongs to the thioredoxin family.</text>
</comment>
<keyword evidence="4" id="KW-0676">Redox-active center</keyword>
<evidence type="ECO:0000259" key="5">
    <source>
        <dbReference type="PROSITE" id="PS51352"/>
    </source>
</evidence>
<name>A0A642UFG8_DIURU</name>
<evidence type="ECO:0000256" key="1">
    <source>
        <dbReference type="ARBA" id="ARBA00023157"/>
    </source>
</evidence>
<feature type="site" description="Deprotonates C-terminal active site Cys" evidence="3">
    <location>
        <position position="24"/>
    </location>
</feature>
<proteinExistence type="inferred from homology"/>
<keyword evidence="1 4" id="KW-1015">Disulfide bond</keyword>
<evidence type="ECO:0000256" key="4">
    <source>
        <dbReference type="PIRSR" id="PIRSR000077-4"/>
    </source>
</evidence>
<reference evidence="6 7" key="1">
    <citation type="submission" date="2019-07" db="EMBL/GenBank/DDBJ databases">
        <title>Genome assembly of two rare yeast pathogens: Diutina rugosa and Trichomonascus ciferrii.</title>
        <authorList>
            <person name="Mixao V."/>
            <person name="Saus E."/>
            <person name="Hansen A."/>
            <person name="Lass-Flor C."/>
            <person name="Gabaldon T."/>
        </authorList>
    </citation>
    <scope>NUCLEOTIDE SEQUENCE [LARGE SCALE GENOMIC DNA]</scope>
    <source>
        <strain evidence="6 7">CBS 613</strain>
    </source>
</reference>
<dbReference type="InterPro" id="IPR036249">
    <property type="entry name" value="Thioredoxin-like_sf"/>
</dbReference>
<dbReference type="InterPro" id="IPR005746">
    <property type="entry name" value="Thioredoxin"/>
</dbReference>